<accession>A0AAX6MRV8</accession>
<dbReference type="Proteomes" id="UP001369815">
    <property type="component" value="Unassembled WGS sequence"/>
</dbReference>
<proteinExistence type="inferred from homology"/>
<dbReference type="InterPro" id="IPR012338">
    <property type="entry name" value="Beta-lactam/transpept-like"/>
</dbReference>
<dbReference type="Gene3D" id="3.40.710.10">
    <property type="entry name" value="DD-peptidase/beta-lactamase superfamily"/>
    <property type="match status" value="1"/>
</dbReference>
<dbReference type="Pfam" id="PF00144">
    <property type="entry name" value="Beta-lactamase"/>
    <property type="match status" value="1"/>
</dbReference>
<dbReference type="GO" id="GO:0016787">
    <property type="term" value="F:hydrolase activity"/>
    <property type="evidence" value="ECO:0007669"/>
    <property type="project" value="UniProtKB-KW"/>
</dbReference>
<organism evidence="4 5">
    <name type="scientific">Daldinia eschscholtzii</name>
    <dbReference type="NCBI Taxonomy" id="292717"/>
    <lineage>
        <taxon>Eukaryota</taxon>
        <taxon>Fungi</taxon>
        <taxon>Dikarya</taxon>
        <taxon>Ascomycota</taxon>
        <taxon>Pezizomycotina</taxon>
        <taxon>Sordariomycetes</taxon>
        <taxon>Xylariomycetidae</taxon>
        <taxon>Xylariales</taxon>
        <taxon>Hypoxylaceae</taxon>
        <taxon>Daldinia</taxon>
    </lineage>
</organism>
<protein>
    <recommendedName>
        <fullName evidence="3">Beta-lactamase-related domain-containing protein</fullName>
    </recommendedName>
</protein>
<gene>
    <name evidence="4" type="ORF">Daesc_003036</name>
</gene>
<dbReference type="PANTHER" id="PTHR43283">
    <property type="entry name" value="BETA-LACTAMASE-RELATED"/>
    <property type="match status" value="1"/>
</dbReference>
<keyword evidence="2" id="KW-0378">Hydrolase</keyword>
<evidence type="ECO:0000256" key="1">
    <source>
        <dbReference type="ARBA" id="ARBA00009009"/>
    </source>
</evidence>
<comment type="similarity">
    <text evidence="1">Belongs to the class-A beta-lactamase family.</text>
</comment>
<feature type="domain" description="Beta-lactamase-related" evidence="3">
    <location>
        <begin position="9"/>
        <end position="371"/>
    </location>
</feature>
<evidence type="ECO:0000313" key="5">
    <source>
        <dbReference type="Proteomes" id="UP001369815"/>
    </source>
</evidence>
<evidence type="ECO:0000313" key="4">
    <source>
        <dbReference type="EMBL" id="KAK6955400.1"/>
    </source>
</evidence>
<sequence>MAKYSHEAVFETAYQAGQIPGVALVAADATGKFRYEKAFGKTAHGEPFLTDSVVWIASCTKLMTSVAALQQVQRGLIGLDEDVGKVLPEVAVLKVLKDFDAEGKPIFEDRKEAITLRNMLSHSSGLSMPLFSPKLQQLEKFTGPPANPPKNIVTEFSQPLVFQPGKGWQYGTSLDWAGKLVERLSGQSLEEYMKANIWDPLNMRLMTFAPDSRPETKERKVGMTRRDADGSLHPTTEGYLYLYGDREDAYGGAAGWGSAESFVNILQALCANDGRILSKELVDEMFRPQLGPEGKEMLNQILHADEESRRVLGNTFDMDHQVMDYGLGGEIGLKDEVGRRGAGTMSWGGLPNLIWWIDRKGGLCGALFTNLIPVGDAKIVELMRQFELSVYEQYEEFKKKQ</sequence>
<dbReference type="AlphaFoldDB" id="A0AAX6MRV8"/>
<keyword evidence="5" id="KW-1185">Reference proteome</keyword>
<dbReference type="InterPro" id="IPR050789">
    <property type="entry name" value="Diverse_Enzym_Activities"/>
</dbReference>
<dbReference type="EMBL" id="JBANMG010000003">
    <property type="protein sequence ID" value="KAK6955400.1"/>
    <property type="molecule type" value="Genomic_DNA"/>
</dbReference>
<reference evidence="4 5" key="1">
    <citation type="journal article" date="2024" name="Front Chem Biol">
        <title>Unveiling the potential of Daldinia eschscholtzii MFLUCC 19-0629 through bioactivity and bioinformatics studies for enhanced sustainable agriculture production.</title>
        <authorList>
            <person name="Brooks S."/>
            <person name="Weaver J.A."/>
            <person name="Klomchit A."/>
            <person name="Alharthi S.A."/>
            <person name="Onlamun T."/>
            <person name="Nurani R."/>
            <person name="Vong T.K."/>
            <person name="Alberti F."/>
            <person name="Greco C."/>
        </authorList>
    </citation>
    <scope>NUCLEOTIDE SEQUENCE [LARGE SCALE GENOMIC DNA]</scope>
    <source>
        <strain evidence="4">MFLUCC 19-0629</strain>
    </source>
</reference>
<name>A0AAX6MRV8_9PEZI</name>
<evidence type="ECO:0000259" key="3">
    <source>
        <dbReference type="Pfam" id="PF00144"/>
    </source>
</evidence>
<dbReference type="InterPro" id="IPR001466">
    <property type="entry name" value="Beta-lactam-related"/>
</dbReference>
<dbReference type="PANTHER" id="PTHR43283:SF17">
    <property type="entry name" value="(LOVD), PUTATIVE (AFU_ORTHOLOGUE AFUA_5G00920)-RELATED"/>
    <property type="match status" value="1"/>
</dbReference>
<evidence type="ECO:0000256" key="2">
    <source>
        <dbReference type="ARBA" id="ARBA00022801"/>
    </source>
</evidence>
<dbReference type="SUPFAM" id="SSF56601">
    <property type="entry name" value="beta-lactamase/transpeptidase-like"/>
    <property type="match status" value="1"/>
</dbReference>
<comment type="caution">
    <text evidence="4">The sequence shown here is derived from an EMBL/GenBank/DDBJ whole genome shotgun (WGS) entry which is preliminary data.</text>
</comment>